<dbReference type="Proteomes" id="UP001603857">
    <property type="component" value="Unassembled WGS sequence"/>
</dbReference>
<organism evidence="1 2">
    <name type="scientific">Flemingia macrophylla</name>
    <dbReference type="NCBI Taxonomy" id="520843"/>
    <lineage>
        <taxon>Eukaryota</taxon>
        <taxon>Viridiplantae</taxon>
        <taxon>Streptophyta</taxon>
        <taxon>Embryophyta</taxon>
        <taxon>Tracheophyta</taxon>
        <taxon>Spermatophyta</taxon>
        <taxon>Magnoliopsida</taxon>
        <taxon>eudicotyledons</taxon>
        <taxon>Gunneridae</taxon>
        <taxon>Pentapetalae</taxon>
        <taxon>rosids</taxon>
        <taxon>fabids</taxon>
        <taxon>Fabales</taxon>
        <taxon>Fabaceae</taxon>
        <taxon>Papilionoideae</taxon>
        <taxon>50 kb inversion clade</taxon>
        <taxon>NPAAA clade</taxon>
        <taxon>indigoferoid/millettioid clade</taxon>
        <taxon>Phaseoleae</taxon>
        <taxon>Flemingia</taxon>
    </lineage>
</organism>
<dbReference type="AlphaFoldDB" id="A0ABD1L2J5"/>
<name>A0ABD1L2J5_9FABA</name>
<proteinExistence type="predicted"/>
<comment type="caution">
    <text evidence="1">The sequence shown here is derived from an EMBL/GenBank/DDBJ whole genome shotgun (WGS) entry which is preliminary data.</text>
</comment>
<keyword evidence="2" id="KW-1185">Reference proteome</keyword>
<dbReference type="EMBL" id="JBGMDY010000011">
    <property type="protein sequence ID" value="KAL2317701.1"/>
    <property type="molecule type" value="Genomic_DNA"/>
</dbReference>
<accession>A0ABD1L2J5</accession>
<reference evidence="1 2" key="1">
    <citation type="submission" date="2024-08" db="EMBL/GenBank/DDBJ databases">
        <title>Insights into the chromosomal genome structure of Flemingia macrophylla.</title>
        <authorList>
            <person name="Ding Y."/>
            <person name="Zhao Y."/>
            <person name="Bi W."/>
            <person name="Wu M."/>
            <person name="Zhao G."/>
            <person name="Gong Y."/>
            <person name="Li W."/>
            <person name="Zhang P."/>
        </authorList>
    </citation>
    <scope>NUCLEOTIDE SEQUENCE [LARGE SCALE GENOMIC DNA]</scope>
    <source>
        <strain evidence="1">DYQJB</strain>
        <tissue evidence="1">Leaf</tissue>
    </source>
</reference>
<sequence>MANGEIPQSFRVSLLPNSINVLLPNDFYRYWNGLIKIASVFTVLAVTRLCHQGFLQAPLKLAYQTMGDLHKETDYSPQRPQVIKVMTWFYTVTDAISTGRQPLYFPVAIVKEWVLSFFNKVLFLDEQNNSVLADIRGKYNRNKNEYYVGKEWGKAALPAVQTPS</sequence>
<gene>
    <name evidence="1" type="ORF">Fmac_031577</name>
</gene>
<protein>
    <submittedName>
        <fullName evidence="1">Uncharacterized protein</fullName>
    </submittedName>
</protein>
<evidence type="ECO:0000313" key="2">
    <source>
        <dbReference type="Proteomes" id="UP001603857"/>
    </source>
</evidence>
<evidence type="ECO:0000313" key="1">
    <source>
        <dbReference type="EMBL" id="KAL2317701.1"/>
    </source>
</evidence>